<accession>A0A1S8X024</accession>
<organism evidence="1 2">
    <name type="scientific">Opisthorchis viverrini</name>
    <name type="common">Southeast Asian liver fluke</name>
    <dbReference type="NCBI Taxonomy" id="6198"/>
    <lineage>
        <taxon>Eukaryota</taxon>
        <taxon>Metazoa</taxon>
        <taxon>Spiralia</taxon>
        <taxon>Lophotrochozoa</taxon>
        <taxon>Platyhelminthes</taxon>
        <taxon>Trematoda</taxon>
        <taxon>Digenea</taxon>
        <taxon>Opisthorchiida</taxon>
        <taxon>Opisthorchiata</taxon>
        <taxon>Opisthorchiidae</taxon>
        <taxon>Opisthorchis</taxon>
    </lineage>
</organism>
<keyword evidence="2" id="KW-1185">Reference proteome</keyword>
<reference evidence="1 2" key="1">
    <citation type="submission" date="2015-03" db="EMBL/GenBank/DDBJ databases">
        <title>Draft genome of the nematode, Opisthorchis viverrini.</title>
        <authorList>
            <person name="Mitreva M."/>
        </authorList>
    </citation>
    <scope>NUCLEOTIDE SEQUENCE [LARGE SCALE GENOMIC DNA]</scope>
    <source>
        <strain evidence="1">Khon Kaen</strain>
    </source>
</reference>
<gene>
    <name evidence="1" type="ORF">X801_04068</name>
</gene>
<protein>
    <submittedName>
        <fullName evidence="1">Uncharacterized protein</fullName>
    </submittedName>
</protein>
<evidence type="ECO:0000313" key="1">
    <source>
        <dbReference type="EMBL" id="OON20054.1"/>
    </source>
</evidence>
<feature type="non-terminal residue" evidence="1">
    <location>
        <position position="93"/>
    </location>
</feature>
<name>A0A1S8X024_OPIVI</name>
<dbReference type="AlphaFoldDB" id="A0A1S8X024"/>
<sequence length="93" mass="10176">MHTNKAPLLHIFGLQTITVSIQQNGNSFRRDVQSTSNGRVLIVRTHQVEHRALCILIVHKVSNKLCTGCTSALPVTVPFVVNYNHVGSGAKDS</sequence>
<dbReference type="EMBL" id="KV892882">
    <property type="protein sequence ID" value="OON20054.1"/>
    <property type="molecule type" value="Genomic_DNA"/>
</dbReference>
<proteinExistence type="predicted"/>
<dbReference type="Proteomes" id="UP000243686">
    <property type="component" value="Unassembled WGS sequence"/>
</dbReference>
<evidence type="ECO:0000313" key="2">
    <source>
        <dbReference type="Proteomes" id="UP000243686"/>
    </source>
</evidence>